<dbReference type="RefSeq" id="WP_150715138.1">
    <property type="nucleotide sequence ID" value="NZ_CABVGY010000004.1"/>
</dbReference>
<keyword evidence="1" id="KW-0812">Transmembrane</keyword>
<evidence type="ECO:0000313" key="2">
    <source>
        <dbReference type="EMBL" id="VVM55082.1"/>
    </source>
</evidence>
<evidence type="ECO:0000313" key="3">
    <source>
        <dbReference type="Proteomes" id="UP000326729"/>
    </source>
</evidence>
<keyword evidence="1" id="KW-0472">Membrane</keyword>
<reference evidence="2 3" key="1">
    <citation type="submission" date="2019-09" db="EMBL/GenBank/DDBJ databases">
        <authorList>
            <person name="Chandra G."/>
            <person name="Truman W A."/>
        </authorList>
    </citation>
    <scope>NUCLEOTIDE SEQUENCE [LARGE SCALE GENOMIC DNA]</scope>
    <source>
        <strain evidence="2">PS659</strain>
    </source>
</reference>
<name>A0A5E6QPV9_PSEFL</name>
<dbReference type="Proteomes" id="UP000326729">
    <property type="component" value="Unassembled WGS sequence"/>
</dbReference>
<accession>A0A5E6QPV9</accession>
<organism evidence="2 3">
    <name type="scientific">Pseudomonas fluorescens</name>
    <dbReference type="NCBI Taxonomy" id="294"/>
    <lineage>
        <taxon>Bacteria</taxon>
        <taxon>Pseudomonadati</taxon>
        <taxon>Pseudomonadota</taxon>
        <taxon>Gammaproteobacteria</taxon>
        <taxon>Pseudomonadales</taxon>
        <taxon>Pseudomonadaceae</taxon>
        <taxon>Pseudomonas</taxon>
    </lineage>
</organism>
<feature type="transmembrane region" description="Helical" evidence="1">
    <location>
        <begin position="25"/>
        <end position="47"/>
    </location>
</feature>
<sequence length="295" mass="32615">MQQSPTPASTVTGQLISTFRHGKGFLVFLLLLAIGLFCMAGFVLYLGTILPVASSGANTSRGSNPQLLIYSVSGLLVVISAVFFGLYPWQKKLRGTHYEVYEHGIVAVSGKQQQYTAFAEIEDLYLFSSGQTVFTGLITNLAYRRNESEPFHRVIETLKGFQEFQQLVRELHVRECLPVVMNKLESDAAVTFKYVPTGQVWRKRVSGDFLNVVTQPIIVTREFLEVEGRKVPVSTLASIDLNAWSEKVTLKDAAGNQMLSTLCTGIMSHDLFLTTLDVLLDAQRASRGETAPTLA</sequence>
<dbReference type="AlphaFoldDB" id="A0A5E6QPV9"/>
<evidence type="ECO:0000256" key="1">
    <source>
        <dbReference type="SAM" id="Phobius"/>
    </source>
</evidence>
<proteinExistence type="predicted"/>
<protein>
    <submittedName>
        <fullName evidence="2">Uncharacterized protein</fullName>
    </submittedName>
</protein>
<feature type="transmembrane region" description="Helical" evidence="1">
    <location>
        <begin position="67"/>
        <end position="87"/>
    </location>
</feature>
<gene>
    <name evidence="2" type="ORF">PS659_01017</name>
</gene>
<keyword evidence="1" id="KW-1133">Transmembrane helix</keyword>
<dbReference type="EMBL" id="CABVGY010000004">
    <property type="protein sequence ID" value="VVM55082.1"/>
    <property type="molecule type" value="Genomic_DNA"/>
</dbReference>
<dbReference type="OrthoDB" id="8652945at2"/>